<protein>
    <recommendedName>
        <fullName evidence="4">Insulin-like domain-containing protein</fullName>
    </recommendedName>
</protein>
<feature type="transmembrane region" description="Helical" evidence="1">
    <location>
        <begin position="20"/>
        <end position="41"/>
    </location>
</feature>
<evidence type="ECO:0000313" key="2">
    <source>
        <dbReference type="EMBL" id="GMT35495.1"/>
    </source>
</evidence>
<organism evidence="2 3">
    <name type="scientific">Pristionchus fissidentatus</name>
    <dbReference type="NCBI Taxonomy" id="1538716"/>
    <lineage>
        <taxon>Eukaryota</taxon>
        <taxon>Metazoa</taxon>
        <taxon>Ecdysozoa</taxon>
        <taxon>Nematoda</taxon>
        <taxon>Chromadorea</taxon>
        <taxon>Rhabditida</taxon>
        <taxon>Rhabditina</taxon>
        <taxon>Diplogasteromorpha</taxon>
        <taxon>Diplogasteroidea</taxon>
        <taxon>Neodiplogasteridae</taxon>
        <taxon>Pristionchus</taxon>
    </lineage>
</organism>
<evidence type="ECO:0008006" key="4">
    <source>
        <dbReference type="Google" id="ProtNLM"/>
    </source>
</evidence>
<reference evidence="2" key="1">
    <citation type="submission" date="2023-10" db="EMBL/GenBank/DDBJ databases">
        <title>Genome assembly of Pristionchus species.</title>
        <authorList>
            <person name="Yoshida K."/>
            <person name="Sommer R.J."/>
        </authorList>
    </citation>
    <scope>NUCLEOTIDE SEQUENCE</scope>
    <source>
        <strain evidence="2">RS5133</strain>
    </source>
</reference>
<name>A0AAV5WVD2_9BILA</name>
<keyword evidence="3" id="KW-1185">Reference proteome</keyword>
<sequence>PDSTSVSLPTLTSPSATMSRVLLIVSLLLILAIVSSSEAVVPRAARPGSSFSAPSTEKARRCGVKVVEFVAGVHDKCAHGVADANGWVGLASQCCRVGCTEQEVYEKICNM</sequence>
<dbReference type="Proteomes" id="UP001432322">
    <property type="component" value="Unassembled WGS sequence"/>
</dbReference>
<accession>A0AAV5WVD2</accession>
<keyword evidence="1" id="KW-0472">Membrane</keyword>
<dbReference type="EMBL" id="BTSY01000007">
    <property type="protein sequence ID" value="GMT35495.1"/>
    <property type="molecule type" value="Genomic_DNA"/>
</dbReference>
<comment type="caution">
    <text evidence="2">The sequence shown here is derived from an EMBL/GenBank/DDBJ whole genome shotgun (WGS) entry which is preliminary data.</text>
</comment>
<feature type="non-terminal residue" evidence="2">
    <location>
        <position position="1"/>
    </location>
</feature>
<proteinExistence type="predicted"/>
<dbReference type="AlphaFoldDB" id="A0AAV5WVD2"/>
<keyword evidence="1" id="KW-1133">Transmembrane helix</keyword>
<keyword evidence="1" id="KW-0812">Transmembrane</keyword>
<gene>
    <name evidence="2" type="ORF">PFISCL1PPCAC_26792</name>
</gene>
<evidence type="ECO:0000313" key="3">
    <source>
        <dbReference type="Proteomes" id="UP001432322"/>
    </source>
</evidence>
<evidence type="ECO:0000256" key="1">
    <source>
        <dbReference type="SAM" id="Phobius"/>
    </source>
</evidence>